<dbReference type="GO" id="GO:0004502">
    <property type="term" value="F:kynurenine 3-monooxygenase activity"/>
    <property type="evidence" value="ECO:0007669"/>
    <property type="project" value="TreeGrafter"/>
</dbReference>
<dbReference type="Pfam" id="PF01494">
    <property type="entry name" value="FAD_binding_3"/>
    <property type="match status" value="1"/>
</dbReference>
<feature type="region of interest" description="Disordered" evidence="7">
    <location>
        <begin position="126"/>
        <end position="146"/>
    </location>
</feature>
<keyword evidence="5" id="KW-0560">Oxidoreductase</keyword>
<organism evidence="9 10">
    <name type="scientific">Vitrella brassicaformis (strain CCMP3155)</name>
    <dbReference type="NCBI Taxonomy" id="1169540"/>
    <lineage>
        <taxon>Eukaryota</taxon>
        <taxon>Sar</taxon>
        <taxon>Alveolata</taxon>
        <taxon>Colpodellida</taxon>
        <taxon>Vitrellaceae</taxon>
        <taxon>Vitrella</taxon>
    </lineage>
</organism>
<dbReference type="OrthoDB" id="8300214at2759"/>
<sequence length="546" mass="60036">MKLGVMASALFGYLPSTMTFTLVAVIILLLLSAAAAAFVASSPSAGNGMLFGSNVGANRRRACDSSLLHRLQLRAAQVRAHANEGEELSGAPGQPPSTVIVGGGPAGYATAIMLARRGWANITVLERRPPLPPPNSDSWGDPDRSYNMGINGRGQRLLKDIQCIDRLYRYSVPVRGRFTWSEGNKTALRIFTDRTATSRIIQRDRLASLLYEEITDKYPQQIQVAFNTTCTNLEAANDGRLLVQVNNSTATHIHTHFVVGADGARSFVRDGLGFSAVRFPESNTRVYKIMPLKLPKDMRMDLDYIAGRPDGVALDALPTPEGNMIGVVLFRPEDTQVASLNTAESVRRYVRERFAAVVPYIEEEQYALFAKRKTCSLPSFSYAAGPLHRTDPAPVVLLGDAIHCVKPYFGQGVNSAFEDVEVLQRCLQECGDDLRRALPLYTKRRAPQAKALVELSRSFDKDPRSPSGFLLFVLPLILDGIFHNLMPRLFATNPIALMQNDDLTFTGIRRRKRLDRLGQVALMAAVVTAVGRTITLGLKTLLFMTA</sequence>
<evidence type="ECO:0000313" key="10">
    <source>
        <dbReference type="Proteomes" id="UP000041254"/>
    </source>
</evidence>
<keyword evidence="4" id="KW-0521">NADP</keyword>
<protein>
    <recommendedName>
        <fullName evidence="8">FAD-binding domain-containing protein</fullName>
    </recommendedName>
</protein>
<dbReference type="Proteomes" id="UP000041254">
    <property type="component" value="Unassembled WGS sequence"/>
</dbReference>
<evidence type="ECO:0000256" key="3">
    <source>
        <dbReference type="ARBA" id="ARBA00022827"/>
    </source>
</evidence>
<dbReference type="STRING" id="1169540.A0A0G4ETU2"/>
<evidence type="ECO:0000256" key="5">
    <source>
        <dbReference type="ARBA" id="ARBA00023002"/>
    </source>
</evidence>
<feature type="domain" description="FAD-binding" evidence="8">
    <location>
        <begin position="98"/>
        <end position="455"/>
    </location>
</feature>
<dbReference type="InParanoid" id="A0A0G4ETU2"/>
<dbReference type="PANTHER" id="PTHR46028:SF2">
    <property type="entry name" value="KYNURENINE 3-MONOOXYGENASE"/>
    <property type="match status" value="1"/>
</dbReference>
<reference evidence="9 10" key="1">
    <citation type="submission" date="2014-11" db="EMBL/GenBank/DDBJ databases">
        <authorList>
            <person name="Zhu J."/>
            <person name="Qi W."/>
            <person name="Song R."/>
        </authorList>
    </citation>
    <scope>NUCLEOTIDE SEQUENCE [LARGE SCALE GENOMIC DNA]</scope>
</reference>
<dbReference type="AlphaFoldDB" id="A0A0G4ETU2"/>
<keyword evidence="10" id="KW-1185">Reference proteome</keyword>
<dbReference type="GO" id="GO:0071949">
    <property type="term" value="F:FAD binding"/>
    <property type="evidence" value="ECO:0007669"/>
    <property type="project" value="InterPro"/>
</dbReference>
<evidence type="ECO:0000313" key="9">
    <source>
        <dbReference type="EMBL" id="CEM01799.1"/>
    </source>
</evidence>
<dbReference type="InterPro" id="IPR002938">
    <property type="entry name" value="FAD-bd"/>
</dbReference>
<keyword evidence="2" id="KW-0285">Flavoprotein</keyword>
<evidence type="ECO:0000256" key="6">
    <source>
        <dbReference type="ARBA" id="ARBA00023033"/>
    </source>
</evidence>
<accession>A0A0G4ETU2</accession>
<name>A0A0G4ETU2_VITBC</name>
<dbReference type="SUPFAM" id="SSF51905">
    <property type="entry name" value="FAD/NAD(P)-binding domain"/>
    <property type="match status" value="1"/>
</dbReference>
<dbReference type="EMBL" id="CDMY01000310">
    <property type="protein sequence ID" value="CEM01799.1"/>
    <property type="molecule type" value="Genomic_DNA"/>
</dbReference>
<proteinExistence type="predicted"/>
<evidence type="ECO:0000256" key="4">
    <source>
        <dbReference type="ARBA" id="ARBA00022857"/>
    </source>
</evidence>
<dbReference type="Gene3D" id="3.50.50.60">
    <property type="entry name" value="FAD/NAD(P)-binding domain"/>
    <property type="match status" value="1"/>
</dbReference>
<dbReference type="GO" id="GO:0070189">
    <property type="term" value="P:kynurenine metabolic process"/>
    <property type="evidence" value="ECO:0007669"/>
    <property type="project" value="TreeGrafter"/>
</dbReference>
<dbReference type="OMA" id="FMPNTIQ"/>
<dbReference type="PANTHER" id="PTHR46028">
    <property type="entry name" value="KYNURENINE 3-MONOOXYGENASE"/>
    <property type="match status" value="1"/>
</dbReference>
<comment type="cofactor">
    <cofactor evidence="1">
        <name>FAD</name>
        <dbReference type="ChEBI" id="CHEBI:57692"/>
    </cofactor>
</comment>
<evidence type="ECO:0000256" key="1">
    <source>
        <dbReference type="ARBA" id="ARBA00001974"/>
    </source>
</evidence>
<dbReference type="InterPro" id="IPR036188">
    <property type="entry name" value="FAD/NAD-bd_sf"/>
</dbReference>
<evidence type="ECO:0000256" key="7">
    <source>
        <dbReference type="SAM" id="MobiDB-lite"/>
    </source>
</evidence>
<gene>
    <name evidence="9" type="ORF">Vbra_20864</name>
</gene>
<keyword evidence="3" id="KW-0274">FAD</keyword>
<evidence type="ECO:0000256" key="2">
    <source>
        <dbReference type="ARBA" id="ARBA00022630"/>
    </source>
</evidence>
<dbReference type="VEuPathDB" id="CryptoDB:Vbra_20864"/>
<evidence type="ECO:0000259" key="8">
    <source>
        <dbReference type="Pfam" id="PF01494"/>
    </source>
</evidence>
<keyword evidence="6" id="KW-0503">Monooxygenase</keyword>
<dbReference type="PhylomeDB" id="A0A0G4ETU2"/>
<dbReference type="PRINTS" id="PR00420">
    <property type="entry name" value="RNGMNOXGNASE"/>
</dbReference>